<name>A0A4C1ZLM9_EUMVA</name>
<dbReference type="EMBL" id="BGZK01001959">
    <property type="protein sequence ID" value="GBP88790.1"/>
    <property type="molecule type" value="Genomic_DNA"/>
</dbReference>
<evidence type="ECO:0000256" key="1">
    <source>
        <dbReference type="SAM" id="MobiDB-lite"/>
    </source>
</evidence>
<keyword evidence="3" id="KW-1185">Reference proteome</keyword>
<sequence>MSFSSRTVLPNQTASAGAIGWPAARRAAAQYLRLNCFKALNIKTISAVRRPPPGPAGARRCHVASPLVKAGDTPNEIPDPARTAAPNVDGDNADVDRKQAAACVTVAVTRLHSWDVVHRRLSSAAVNWTDCLKTENVRGSWRWRIAFGFDRRFAAELRSIALTWTYVVVTSE</sequence>
<evidence type="ECO:0000313" key="3">
    <source>
        <dbReference type="Proteomes" id="UP000299102"/>
    </source>
</evidence>
<proteinExistence type="predicted"/>
<dbReference type="AlphaFoldDB" id="A0A4C1ZLM9"/>
<dbReference type="Proteomes" id="UP000299102">
    <property type="component" value="Unassembled WGS sequence"/>
</dbReference>
<comment type="caution">
    <text evidence="2">The sequence shown here is derived from an EMBL/GenBank/DDBJ whole genome shotgun (WGS) entry which is preliminary data.</text>
</comment>
<protein>
    <submittedName>
        <fullName evidence="2">Uncharacterized protein</fullName>
    </submittedName>
</protein>
<organism evidence="2 3">
    <name type="scientific">Eumeta variegata</name>
    <name type="common">Bagworm moth</name>
    <name type="synonym">Eumeta japonica</name>
    <dbReference type="NCBI Taxonomy" id="151549"/>
    <lineage>
        <taxon>Eukaryota</taxon>
        <taxon>Metazoa</taxon>
        <taxon>Ecdysozoa</taxon>
        <taxon>Arthropoda</taxon>
        <taxon>Hexapoda</taxon>
        <taxon>Insecta</taxon>
        <taxon>Pterygota</taxon>
        <taxon>Neoptera</taxon>
        <taxon>Endopterygota</taxon>
        <taxon>Lepidoptera</taxon>
        <taxon>Glossata</taxon>
        <taxon>Ditrysia</taxon>
        <taxon>Tineoidea</taxon>
        <taxon>Psychidae</taxon>
        <taxon>Oiketicinae</taxon>
        <taxon>Eumeta</taxon>
    </lineage>
</organism>
<accession>A0A4C1ZLM9</accession>
<gene>
    <name evidence="2" type="ORF">EVAR_66160_1</name>
</gene>
<reference evidence="2 3" key="1">
    <citation type="journal article" date="2019" name="Commun. Biol.">
        <title>The bagworm genome reveals a unique fibroin gene that provides high tensile strength.</title>
        <authorList>
            <person name="Kono N."/>
            <person name="Nakamura H."/>
            <person name="Ohtoshi R."/>
            <person name="Tomita M."/>
            <person name="Numata K."/>
            <person name="Arakawa K."/>
        </authorList>
    </citation>
    <scope>NUCLEOTIDE SEQUENCE [LARGE SCALE GENOMIC DNA]</scope>
</reference>
<feature type="region of interest" description="Disordered" evidence="1">
    <location>
        <begin position="69"/>
        <end position="89"/>
    </location>
</feature>
<evidence type="ECO:0000313" key="2">
    <source>
        <dbReference type="EMBL" id="GBP88790.1"/>
    </source>
</evidence>